<feature type="region of interest" description="Disordered" evidence="1">
    <location>
        <begin position="51"/>
        <end position="77"/>
    </location>
</feature>
<dbReference type="Proteomes" id="UP000198885">
    <property type="component" value="Unassembled WGS sequence"/>
</dbReference>
<evidence type="ECO:0000313" key="2">
    <source>
        <dbReference type="EMBL" id="SES29723.1"/>
    </source>
</evidence>
<proteinExistence type="predicted"/>
<evidence type="ECO:0000256" key="1">
    <source>
        <dbReference type="SAM" id="MobiDB-lite"/>
    </source>
</evidence>
<dbReference type="EMBL" id="FOGU01000009">
    <property type="protein sequence ID" value="SES29723.1"/>
    <property type="molecule type" value="Genomic_DNA"/>
</dbReference>
<evidence type="ECO:0000313" key="3">
    <source>
        <dbReference type="Proteomes" id="UP000198885"/>
    </source>
</evidence>
<sequence>MGAMGRALSGAVLAASLLSGCSGSDQPILMNLRSESRGPDEFAILPNKPLQAPADMSQLPAPAPGRANRSDADPGGDAVAALGGSRGALSGGGVRDQALIARTTRFGVDPDIRRQLAAADLEYRRDRDGRLLERIFNVNVYYSAYEPYELDQYRELERFRRSGIRTPAAPPESVED</sequence>
<dbReference type="Pfam" id="PF11233">
    <property type="entry name" value="DUF3035"/>
    <property type="match status" value="1"/>
</dbReference>
<organism evidence="2 3">
    <name type="scientific">Tranquillimonas rosea</name>
    <dbReference type="NCBI Taxonomy" id="641238"/>
    <lineage>
        <taxon>Bacteria</taxon>
        <taxon>Pseudomonadati</taxon>
        <taxon>Pseudomonadota</taxon>
        <taxon>Alphaproteobacteria</taxon>
        <taxon>Rhodobacterales</taxon>
        <taxon>Roseobacteraceae</taxon>
        <taxon>Tranquillimonas</taxon>
    </lineage>
</organism>
<dbReference type="PROSITE" id="PS51257">
    <property type="entry name" value="PROKAR_LIPOPROTEIN"/>
    <property type="match status" value="1"/>
</dbReference>
<evidence type="ECO:0008006" key="4">
    <source>
        <dbReference type="Google" id="ProtNLM"/>
    </source>
</evidence>
<dbReference type="AlphaFoldDB" id="A0A1H9W8F2"/>
<name>A0A1H9W8F2_9RHOB</name>
<protein>
    <recommendedName>
        <fullName evidence="4">Beta-barrel assembly machine subunit BamF</fullName>
    </recommendedName>
</protein>
<dbReference type="OrthoDB" id="7876689at2"/>
<keyword evidence="3" id="KW-1185">Reference proteome</keyword>
<accession>A0A1H9W8F2</accession>
<gene>
    <name evidence="2" type="ORF">SAMN04490244_109158</name>
</gene>
<dbReference type="InterPro" id="IPR021395">
    <property type="entry name" value="DUF3035"/>
</dbReference>
<dbReference type="STRING" id="641238.SAMN04490244_109158"/>
<reference evidence="2 3" key="1">
    <citation type="submission" date="2016-10" db="EMBL/GenBank/DDBJ databases">
        <authorList>
            <person name="de Groot N.N."/>
        </authorList>
    </citation>
    <scope>NUCLEOTIDE SEQUENCE [LARGE SCALE GENOMIC DNA]</scope>
    <source>
        <strain evidence="2 3">DSM 23042</strain>
    </source>
</reference>